<dbReference type="InterPro" id="IPR000160">
    <property type="entry name" value="GGDEF_dom"/>
</dbReference>
<feature type="domain" description="GGDEF" evidence="3">
    <location>
        <begin position="189"/>
        <end position="320"/>
    </location>
</feature>
<gene>
    <name evidence="4" type="ORF">ABC977_10750</name>
</gene>
<dbReference type="EC" id="2.7.7.65" evidence="1"/>
<accession>A0ABV4BEC5</accession>
<dbReference type="PANTHER" id="PTHR45138">
    <property type="entry name" value="REGULATORY COMPONENTS OF SENSORY TRANSDUCTION SYSTEM"/>
    <property type="match status" value="1"/>
</dbReference>
<dbReference type="InterPro" id="IPR043128">
    <property type="entry name" value="Rev_trsase/Diguanyl_cyclase"/>
</dbReference>
<proteinExistence type="predicted"/>
<dbReference type="InterPro" id="IPR029787">
    <property type="entry name" value="Nucleotide_cyclase"/>
</dbReference>
<dbReference type="SMART" id="SM00267">
    <property type="entry name" value="GGDEF"/>
    <property type="match status" value="1"/>
</dbReference>
<dbReference type="NCBIfam" id="TIGR00254">
    <property type="entry name" value="GGDEF"/>
    <property type="match status" value="1"/>
</dbReference>
<evidence type="ECO:0000256" key="1">
    <source>
        <dbReference type="ARBA" id="ARBA00012528"/>
    </source>
</evidence>
<evidence type="ECO:0000256" key="2">
    <source>
        <dbReference type="ARBA" id="ARBA00034247"/>
    </source>
</evidence>
<dbReference type="PROSITE" id="PS50887">
    <property type="entry name" value="GGDEF"/>
    <property type="match status" value="1"/>
</dbReference>
<dbReference type="Gene3D" id="3.30.70.270">
    <property type="match status" value="1"/>
</dbReference>
<evidence type="ECO:0000259" key="3">
    <source>
        <dbReference type="PROSITE" id="PS50887"/>
    </source>
</evidence>
<dbReference type="SUPFAM" id="SSF55073">
    <property type="entry name" value="Nucleotide cyclase"/>
    <property type="match status" value="1"/>
</dbReference>
<organism evidence="4 5">
    <name type="scientific">Thioalkalicoccus limnaeus</name>
    <dbReference type="NCBI Taxonomy" id="120681"/>
    <lineage>
        <taxon>Bacteria</taxon>
        <taxon>Pseudomonadati</taxon>
        <taxon>Pseudomonadota</taxon>
        <taxon>Gammaproteobacteria</taxon>
        <taxon>Chromatiales</taxon>
        <taxon>Chromatiaceae</taxon>
        <taxon>Thioalkalicoccus</taxon>
    </lineage>
</organism>
<dbReference type="GO" id="GO:0052621">
    <property type="term" value="F:diguanylate cyclase activity"/>
    <property type="evidence" value="ECO:0007669"/>
    <property type="project" value="UniProtKB-EC"/>
</dbReference>
<dbReference type="Proteomes" id="UP001564408">
    <property type="component" value="Unassembled WGS sequence"/>
</dbReference>
<dbReference type="RefSeq" id="WP_369667274.1">
    <property type="nucleotide sequence ID" value="NZ_JBDKXB010000013.1"/>
</dbReference>
<dbReference type="Pfam" id="PF00990">
    <property type="entry name" value="GGDEF"/>
    <property type="match status" value="1"/>
</dbReference>
<keyword evidence="4" id="KW-0808">Transferase</keyword>
<comment type="caution">
    <text evidence="4">The sequence shown here is derived from an EMBL/GenBank/DDBJ whole genome shotgun (WGS) entry which is preliminary data.</text>
</comment>
<sequence length="322" mass="36263">MRTPRLAGAITPRAQFLRFFKDSTSTILAVFKADGTLAEANRGFLSLLESMPSNTDPAVLFVNPQMAELNRMGEDGRTGLVYRGLMTLGNVDRYTDTWLGTVHRVDRQLLLACEQDIAADRNLRQELFRLTEEYAAKERLLAKTHRELERRTAEVERLTFTDSLTDLPNRRAFDHELEREIARSARYREALSLLIVDLDHFKQVNDRFGHAVGDDVLRAVATSLRAEARQIDTVARWGGEEFAVLVPATETDSARLLAERMRDRIRRTPMPESIAPITASVGVAGWLGPEEGSAGLFKRADEALYKAKHDGRNRVSVAEEEP</sequence>
<reference evidence="4 5" key="1">
    <citation type="submission" date="2024-05" db="EMBL/GenBank/DDBJ databases">
        <title>Genome Sequence and Characterization of the New Strain Purple Sulfur Bacterium of Genus Thioalkalicoccus.</title>
        <authorList>
            <person name="Bryantseva I.A."/>
            <person name="Kyndt J.A."/>
            <person name="Imhoff J.F."/>
        </authorList>
    </citation>
    <scope>NUCLEOTIDE SEQUENCE [LARGE SCALE GENOMIC DNA]</scope>
    <source>
        <strain evidence="4 5">Um2</strain>
    </source>
</reference>
<evidence type="ECO:0000313" key="5">
    <source>
        <dbReference type="Proteomes" id="UP001564408"/>
    </source>
</evidence>
<keyword evidence="4" id="KW-0548">Nucleotidyltransferase</keyword>
<comment type="catalytic activity">
    <reaction evidence="2">
        <text>2 GTP = 3',3'-c-di-GMP + 2 diphosphate</text>
        <dbReference type="Rhea" id="RHEA:24898"/>
        <dbReference type="ChEBI" id="CHEBI:33019"/>
        <dbReference type="ChEBI" id="CHEBI:37565"/>
        <dbReference type="ChEBI" id="CHEBI:58805"/>
        <dbReference type="EC" id="2.7.7.65"/>
    </reaction>
</comment>
<dbReference type="EMBL" id="JBDKXB010000013">
    <property type="protein sequence ID" value="MEY6432887.1"/>
    <property type="molecule type" value="Genomic_DNA"/>
</dbReference>
<dbReference type="PANTHER" id="PTHR45138:SF9">
    <property type="entry name" value="DIGUANYLATE CYCLASE DGCM-RELATED"/>
    <property type="match status" value="1"/>
</dbReference>
<dbReference type="InterPro" id="IPR050469">
    <property type="entry name" value="Diguanylate_Cyclase"/>
</dbReference>
<name>A0ABV4BEC5_9GAMM</name>
<protein>
    <recommendedName>
        <fullName evidence="1">diguanylate cyclase</fullName>
        <ecNumber evidence="1">2.7.7.65</ecNumber>
    </recommendedName>
</protein>
<evidence type="ECO:0000313" key="4">
    <source>
        <dbReference type="EMBL" id="MEY6432887.1"/>
    </source>
</evidence>
<dbReference type="CDD" id="cd01949">
    <property type="entry name" value="GGDEF"/>
    <property type="match status" value="1"/>
</dbReference>
<keyword evidence="5" id="KW-1185">Reference proteome</keyword>